<reference evidence="2 3" key="1">
    <citation type="submission" date="2023-07" db="EMBL/GenBank/DDBJ databases">
        <title>Genomic Encyclopedia of Type Strains, Phase IV (KMG-IV): sequencing the most valuable type-strain genomes for metagenomic binning, comparative biology and taxonomic classification.</title>
        <authorList>
            <person name="Goeker M."/>
        </authorList>
    </citation>
    <scope>NUCLEOTIDE SEQUENCE [LARGE SCALE GENOMIC DNA]</scope>
    <source>
        <strain evidence="2 3">DSM 29005</strain>
    </source>
</reference>
<keyword evidence="1" id="KW-1133">Transmembrane helix</keyword>
<evidence type="ECO:0000313" key="3">
    <source>
        <dbReference type="Proteomes" id="UP001234495"/>
    </source>
</evidence>
<gene>
    <name evidence="2" type="ORF">J2S19_000451</name>
</gene>
<keyword evidence="3" id="KW-1185">Reference proteome</keyword>
<keyword evidence="1" id="KW-0812">Transmembrane</keyword>
<protein>
    <submittedName>
        <fullName evidence="2">Uncharacterized protein</fullName>
    </submittedName>
</protein>
<proteinExistence type="predicted"/>
<keyword evidence="1" id="KW-0472">Membrane</keyword>
<dbReference type="EMBL" id="JAUSUD010000001">
    <property type="protein sequence ID" value="MDQ0229201.1"/>
    <property type="molecule type" value="Genomic_DNA"/>
</dbReference>
<dbReference type="Proteomes" id="UP001234495">
    <property type="component" value="Unassembled WGS sequence"/>
</dbReference>
<dbReference type="RefSeq" id="WP_307336480.1">
    <property type="nucleotide sequence ID" value="NZ_JAUSUD010000001.1"/>
</dbReference>
<feature type="transmembrane region" description="Helical" evidence="1">
    <location>
        <begin position="28"/>
        <end position="46"/>
    </location>
</feature>
<accession>A0ABT9ZAD0</accession>
<evidence type="ECO:0000313" key="2">
    <source>
        <dbReference type="EMBL" id="MDQ0229201.1"/>
    </source>
</evidence>
<name>A0ABT9ZAD0_9BACI</name>
<evidence type="ECO:0000256" key="1">
    <source>
        <dbReference type="SAM" id="Phobius"/>
    </source>
</evidence>
<sequence>MKIDSKMRRIQQKYRNEISLKNKKGKNAIEVICIIFFIILLIYFGAEFPIIESDYNQFTEIEDFEKRWMTVTRLIDDDIKNSSSEYVGIAIDFKPKPIKIIIKTSLEKLKLNDDDNLNEYINIANEKIMTYIENDSYEIIVTGKNKEEITSKVFTNDS</sequence>
<comment type="caution">
    <text evidence="2">The sequence shown here is derived from an EMBL/GenBank/DDBJ whole genome shotgun (WGS) entry which is preliminary data.</text>
</comment>
<organism evidence="2 3">
    <name type="scientific">Metabacillus malikii</name>
    <dbReference type="NCBI Taxonomy" id="1504265"/>
    <lineage>
        <taxon>Bacteria</taxon>
        <taxon>Bacillati</taxon>
        <taxon>Bacillota</taxon>
        <taxon>Bacilli</taxon>
        <taxon>Bacillales</taxon>
        <taxon>Bacillaceae</taxon>
        <taxon>Metabacillus</taxon>
    </lineage>
</organism>